<keyword evidence="2" id="KW-0812">Transmembrane</keyword>
<sequence length="388" mass="44062">MADMTSKGADDEENCRDSGGGVANSEGENQSCTLCSETSGNGGGFRLYLAKDLRIGLLFAGLAVSCLLLFNSTNPLKFFPTSYYSSIGAGSPVGRKVRSLDVVLKSAAMEDNRTVILTTLNDAWAEPDSVFDLFLESFRVGNGTRRLLDHLIVVALDKKAYDRCLAVHHHCFALTTKGMDFSSEAEFMSTDYLEMMWRRIDFLRVVLKKGYDFVFTDTDIMWLRSPFPHFYSDADFQIACDYYRFSAADKRNSPNGGFTYVRSNNRTVEFYKFWYESRKSFPGQHDQDVLNKIKSHNFLHYIGLQMRFLDTAYIGGFCQLSRDLNRVCTMHANCCVGLDNKIHDLSALLDDWRKYMASGTGGWSVPKACRGSFGRPHKPHKHDLFWRR</sequence>
<evidence type="ECO:0000313" key="5">
    <source>
        <dbReference type="Proteomes" id="UP000197138"/>
    </source>
</evidence>
<evidence type="ECO:0000256" key="1">
    <source>
        <dbReference type="SAM" id="MobiDB-lite"/>
    </source>
</evidence>
<keyword evidence="2" id="KW-0472">Membrane</keyword>
<dbReference type="Proteomes" id="UP000197138">
    <property type="component" value="Unassembled WGS sequence"/>
</dbReference>
<evidence type="ECO:0000256" key="2">
    <source>
        <dbReference type="SAM" id="Phobius"/>
    </source>
</evidence>
<dbReference type="InterPro" id="IPR005069">
    <property type="entry name" value="Nucl-diP-sugar_transferase"/>
</dbReference>
<keyword evidence="2" id="KW-1133">Transmembrane helix</keyword>
<dbReference type="AlphaFoldDB" id="A0A218VRH2"/>
<proteinExistence type="predicted"/>
<evidence type="ECO:0000313" key="4">
    <source>
        <dbReference type="EMBL" id="OWM62690.1"/>
    </source>
</evidence>
<dbReference type="PANTHER" id="PTHR46038">
    <property type="entry name" value="EXPRESSED PROTEIN-RELATED"/>
    <property type="match status" value="1"/>
</dbReference>
<reference evidence="5" key="1">
    <citation type="journal article" date="2017" name="Plant J.">
        <title>The pomegranate (Punica granatum L.) genome and the genomics of punicalagin biosynthesis.</title>
        <authorList>
            <person name="Qin G."/>
            <person name="Xu C."/>
            <person name="Ming R."/>
            <person name="Tang H."/>
            <person name="Guyot R."/>
            <person name="Kramer E.M."/>
            <person name="Hu Y."/>
            <person name="Yi X."/>
            <person name="Qi Y."/>
            <person name="Xu X."/>
            <person name="Gao Z."/>
            <person name="Pan H."/>
            <person name="Jian J."/>
            <person name="Tian Y."/>
            <person name="Yue Z."/>
            <person name="Xu Y."/>
        </authorList>
    </citation>
    <scope>NUCLEOTIDE SEQUENCE [LARGE SCALE GENOMIC DNA]</scope>
    <source>
        <strain evidence="5">cv. Dabenzi</strain>
    </source>
</reference>
<organism evidence="4 5">
    <name type="scientific">Punica granatum</name>
    <name type="common">Pomegranate</name>
    <dbReference type="NCBI Taxonomy" id="22663"/>
    <lineage>
        <taxon>Eukaryota</taxon>
        <taxon>Viridiplantae</taxon>
        <taxon>Streptophyta</taxon>
        <taxon>Embryophyta</taxon>
        <taxon>Tracheophyta</taxon>
        <taxon>Spermatophyta</taxon>
        <taxon>Magnoliopsida</taxon>
        <taxon>eudicotyledons</taxon>
        <taxon>Gunneridae</taxon>
        <taxon>Pentapetalae</taxon>
        <taxon>rosids</taxon>
        <taxon>malvids</taxon>
        <taxon>Myrtales</taxon>
        <taxon>Lythraceae</taxon>
        <taxon>Punica</taxon>
    </lineage>
</organism>
<protein>
    <recommendedName>
        <fullName evidence="3">Nucleotide-diphospho-sugar transferase domain-containing protein</fullName>
    </recommendedName>
</protein>
<dbReference type="Pfam" id="PF03407">
    <property type="entry name" value="Nucleotid_trans"/>
    <property type="match status" value="1"/>
</dbReference>
<accession>A0A218VRH2</accession>
<feature type="domain" description="Nucleotide-diphospho-sugar transferase" evidence="3">
    <location>
        <begin position="147"/>
        <end position="345"/>
    </location>
</feature>
<gene>
    <name evidence="4" type="ORF">CDL15_Pgr019984</name>
</gene>
<dbReference type="PANTHER" id="PTHR46038:SF13">
    <property type="entry name" value="GLYCOSYLTRANSFERASE"/>
    <property type="match status" value="1"/>
</dbReference>
<dbReference type="EMBL" id="MTKT01006319">
    <property type="protein sequence ID" value="OWM62690.1"/>
    <property type="molecule type" value="Genomic_DNA"/>
</dbReference>
<dbReference type="InterPro" id="IPR044821">
    <property type="entry name" value="At1g28695/At4g15970-like"/>
</dbReference>
<feature type="transmembrane region" description="Helical" evidence="2">
    <location>
        <begin position="53"/>
        <end position="70"/>
    </location>
</feature>
<comment type="caution">
    <text evidence="4">The sequence shown here is derived from an EMBL/GenBank/DDBJ whole genome shotgun (WGS) entry which is preliminary data.</text>
</comment>
<name>A0A218VRH2_PUNGR</name>
<feature type="region of interest" description="Disordered" evidence="1">
    <location>
        <begin position="1"/>
        <end position="29"/>
    </location>
</feature>
<evidence type="ECO:0000259" key="3">
    <source>
        <dbReference type="Pfam" id="PF03407"/>
    </source>
</evidence>